<sequence length="308" mass="35390">MDLVDNTTTMAKANYESWFIIMNTSNFFFLILAILIAIIFLLIVAFNKTCHTVPIMLTTNSCLAEIVYGSITLSLAVFTLQNDTQQLAYQDALCTFRGYLGYVGTALFLYSFTLQAIYRYISVVHTAHISWQSARVQIVLIVISWILAILLFLPWLFTGAITYSVDDQVCLVLLQLSVPVIYNMFFVYLIPVSIIVLIYIKLVKYVREMSIRATSTQTMFQARRDLVVVRRIIIIIMILLTLGFPYVIFILISFVTKPPKYHLRIALFLLDLSQTLIMMTIFKFSQPVMDVILKYKRLVSSRVQPTMT</sequence>
<comment type="subcellular location">
    <subcellularLocation>
        <location evidence="1">Membrane</location>
        <topology evidence="1">Multi-pass membrane protein</topology>
    </subcellularLocation>
</comment>
<dbReference type="EMBL" id="CAJOBB010007668">
    <property type="protein sequence ID" value="CAF4191703.1"/>
    <property type="molecule type" value="Genomic_DNA"/>
</dbReference>
<proteinExistence type="predicted"/>
<gene>
    <name evidence="10" type="ORF">IZO911_LOCUS15980</name>
    <name evidence="11" type="ORF">KXQ929_LOCUS39563</name>
</gene>
<dbReference type="Gene3D" id="1.20.1070.10">
    <property type="entry name" value="Rhodopsin 7-helix transmembrane proteins"/>
    <property type="match status" value="1"/>
</dbReference>
<evidence type="ECO:0000256" key="6">
    <source>
        <dbReference type="ARBA" id="ARBA00023170"/>
    </source>
</evidence>
<keyword evidence="5 8" id="KW-0472">Membrane</keyword>
<evidence type="ECO:0000313" key="10">
    <source>
        <dbReference type="EMBL" id="CAF0969865.1"/>
    </source>
</evidence>
<dbReference type="CDD" id="cd00637">
    <property type="entry name" value="7tm_classA_rhodopsin-like"/>
    <property type="match status" value="1"/>
</dbReference>
<feature type="transmembrane region" description="Helical" evidence="8">
    <location>
        <begin position="261"/>
        <end position="282"/>
    </location>
</feature>
<evidence type="ECO:0000313" key="11">
    <source>
        <dbReference type="EMBL" id="CAF4191703.1"/>
    </source>
</evidence>
<feature type="transmembrane region" description="Helical" evidence="8">
    <location>
        <begin position="138"/>
        <end position="161"/>
    </location>
</feature>
<dbReference type="PANTHER" id="PTHR24240">
    <property type="entry name" value="OPSIN"/>
    <property type="match status" value="1"/>
</dbReference>
<reference evidence="10" key="1">
    <citation type="submission" date="2021-02" db="EMBL/GenBank/DDBJ databases">
        <authorList>
            <person name="Nowell W R."/>
        </authorList>
    </citation>
    <scope>NUCLEOTIDE SEQUENCE</scope>
</reference>
<evidence type="ECO:0000256" key="2">
    <source>
        <dbReference type="ARBA" id="ARBA00022692"/>
    </source>
</evidence>
<accession>A0A814EEI0</accession>
<feature type="transmembrane region" description="Helical" evidence="8">
    <location>
        <begin position="27"/>
        <end position="46"/>
    </location>
</feature>
<dbReference type="PRINTS" id="PR00237">
    <property type="entry name" value="GPCRRHODOPSN"/>
</dbReference>
<dbReference type="InterPro" id="IPR000276">
    <property type="entry name" value="GPCR_Rhodpsn"/>
</dbReference>
<feature type="transmembrane region" description="Helical" evidence="8">
    <location>
        <begin position="58"/>
        <end position="79"/>
    </location>
</feature>
<evidence type="ECO:0000256" key="4">
    <source>
        <dbReference type="ARBA" id="ARBA00023040"/>
    </source>
</evidence>
<dbReference type="Pfam" id="PF00001">
    <property type="entry name" value="7tm_1"/>
    <property type="match status" value="1"/>
</dbReference>
<organism evidence="10 12">
    <name type="scientific">Adineta steineri</name>
    <dbReference type="NCBI Taxonomy" id="433720"/>
    <lineage>
        <taxon>Eukaryota</taxon>
        <taxon>Metazoa</taxon>
        <taxon>Spiralia</taxon>
        <taxon>Gnathifera</taxon>
        <taxon>Rotifera</taxon>
        <taxon>Eurotatoria</taxon>
        <taxon>Bdelloidea</taxon>
        <taxon>Adinetida</taxon>
        <taxon>Adinetidae</taxon>
        <taxon>Adineta</taxon>
    </lineage>
</organism>
<keyword evidence="3 8" id="KW-1133">Transmembrane helix</keyword>
<evidence type="ECO:0000259" key="9">
    <source>
        <dbReference type="PROSITE" id="PS50262"/>
    </source>
</evidence>
<evidence type="ECO:0000256" key="3">
    <source>
        <dbReference type="ARBA" id="ARBA00022989"/>
    </source>
</evidence>
<dbReference type="Proteomes" id="UP000663868">
    <property type="component" value="Unassembled WGS sequence"/>
</dbReference>
<evidence type="ECO:0000256" key="5">
    <source>
        <dbReference type="ARBA" id="ARBA00023136"/>
    </source>
</evidence>
<evidence type="ECO:0000313" key="12">
    <source>
        <dbReference type="Proteomes" id="UP000663860"/>
    </source>
</evidence>
<evidence type="ECO:0000256" key="8">
    <source>
        <dbReference type="SAM" id="Phobius"/>
    </source>
</evidence>
<dbReference type="AlphaFoldDB" id="A0A814EEI0"/>
<keyword evidence="2 8" id="KW-0812">Transmembrane</keyword>
<dbReference type="PROSITE" id="PS50262">
    <property type="entry name" value="G_PROTEIN_RECEP_F1_2"/>
    <property type="match status" value="1"/>
</dbReference>
<feature type="transmembrane region" description="Helical" evidence="8">
    <location>
        <begin position="232"/>
        <end position="255"/>
    </location>
</feature>
<feature type="domain" description="G-protein coupled receptors family 1 profile" evidence="9">
    <location>
        <begin position="36"/>
        <end position="294"/>
    </location>
</feature>
<keyword evidence="4" id="KW-0297">G-protein coupled receptor</keyword>
<dbReference type="GO" id="GO:0016020">
    <property type="term" value="C:membrane"/>
    <property type="evidence" value="ECO:0007669"/>
    <property type="project" value="UniProtKB-SubCell"/>
</dbReference>
<name>A0A814EEI0_9BILA</name>
<dbReference type="GO" id="GO:0004930">
    <property type="term" value="F:G protein-coupled receptor activity"/>
    <property type="evidence" value="ECO:0007669"/>
    <property type="project" value="UniProtKB-KW"/>
</dbReference>
<comment type="caution">
    <text evidence="10">The sequence shown here is derived from an EMBL/GenBank/DDBJ whole genome shotgun (WGS) entry which is preliminary data.</text>
</comment>
<dbReference type="Proteomes" id="UP000663860">
    <property type="component" value="Unassembled WGS sequence"/>
</dbReference>
<dbReference type="InterPro" id="IPR050125">
    <property type="entry name" value="GPCR_opsins"/>
</dbReference>
<dbReference type="InterPro" id="IPR017452">
    <property type="entry name" value="GPCR_Rhodpsn_7TM"/>
</dbReference>
<protein>
    <recommendedName>
        <fullName evidence="9">G-protein coupled receptors family 1 profile domain-containing protein</fullName>
    </recommendedName>
</protein>
<dbReference type="SUPFAM" id="SSF81321">
    <property type="entry name" value="Family A G protein-coupled receptor-like"/>
    <property type="match status" value="1"/>
</dbReference>
<feature type="transmembrane region" description="Helical" evidence="8">
    <location>
        <begin position="181"/>
        <end position="202"/>
    </location>
</feature>
<evidence type="ECO:0000256" key="1">
    <source>
        <dbReference type="ARBA" id="ARBA00004141"/>
    </source>
</evidence>
<keyword evidence="6" id="KW-0675">Receptor</keyword>
<evidence type="ECO:0000256" key="7">
    <source>
        <dbReference type="ARBA" id="ARBA00023224"/>
    </source>
</evidence>
<keyword evidence="7" id="KW-0807">Transducer</keyword>
<feature type="transmembrane region" description="Helical" evidence="8">
    <location>
        <begin position="99"/>
        <end position="118"/>
    </location>
</feature>
<dbReference type="EMBL" id="CAJNOE010000141">
    <property type="protein sequence ID" value="CAF0969865.1"/>
    <property type="molecule type" value="Genomic_DNA"/>
</dbReference>